<dbReference type="EMBL" id="CAKMRJ010001688">
    <property type="protein sequence ID" value="CAH1424526.1"/>
    <property type="molecule type" value="Genomic_DNA"/>
</dbReference>
<reference evidence="1 2" key="1">
    <citation type="submission" date="2022-01" db="EMBL/GenBank/DDBJ databases">
        <authorList>
            <person name="Xiong W."/>
            <person name="Schranz E."/>
        </authorList>
    </citation>
    <scope>NUCLEOTIDE SEQUENCE [LARGE SCALE GENOMIC DNA]</scope>
</reference>
<gene>
    <name evidence="1" type="ORF">LVIROSA_LOCUS11722</name>
</gene>
<evidence type="ECO:0000313" key="2">
    <source>
        <dbReference type="Proteomes" id="UP001157418"/>
    </source>
</evidence>
<comment type="caution">
    <text evidence="1">The sequence shown here is derived from an EMBL/GenBank/DDBJ whole genome shotgun (WGS) entry which is preliminary data.</text>
</comment>
<name>A0AAU9MG97_9ASTR</name>
<proteinExistence type="predicted"/>
<organism evidence="1 2">
    <name type="scientific">Lactuca virosa</name>
    <dbReference type="NCBI Taxonomy" id="75947"/>
    <lineage>
        <taxon>Eukaryota</taxon>
        <taxon>Viridiplantae</taxon>
        <taxon>Streptophyta</taxon>
        <taxon>Embryophyta</taxon>
        <taxon>Tracheophyta</taxon>
        <taxon>Spermatophyta</taxon>
        <taxon>Magnoliopsida</taxon>
        <taxon>eudicotyledons</taxon>
        <taxon>Gunneridae</taxon>
        <taxon>Pentapetalae</taxon>
        <taxon>asterids</taxon>
        <taxon>campanulids</taxon>
        <taxon>Asterales</taxon>
        <taxon>Asteraceae</taxon>
        <taxon>Cichorioideae</taxon>
        <taxon>Cichorieae</taxon>
        <taxon>Lactucinae</taxon>
        <taxon>Lactuca</taxon>
    </lineage>
</organism>
<dbReference type="AlphaFoldDB" id="A0AAU9MG97"/>
<sequence length="115" mass="12997">MVFKSSTLIYLIYERSLHGVVKNGFAENTDTKHSNTLVDSYANCGRVTISALILAMRFHGWVCSGRKFVPNLQVFPVVALSPTSLIMKMGVWGERREDVSWNSCTRLYIIERLPG</sequence>
<accession>A0AAU9MG97</accession>
<keyword evidence="2" id="KW-1185">Reference proteome</keyword>
<dbReference type="Proteomes" id="UP001157418">
    <property type="component" value="Unassembled WGS sequence"/>
</dbReference>
<evidence type="ECO:0000313" key="1">
    <source>
        <dbReference type="EMBL" id="CAH1424526.1"/>
    </source>
</evidence>
<protein>
    <submittedName>
        <fullName evidence="1">Uncharacterized protein</fullName>
    </submittedName>
</protein>